<accession>A0ABM8IKW8</accession>
<dbReference type="EMBL" id="AP028127">
    <property type="protein sequence ID" value="BEH90296.1"/>
    <property type="molecule type" value="Genomic_DNA"/>
</dbReference>
<dbReference type="Proteomes" id="UP001432099">
    <property type="component" value="Chromosome"/>
</dbReference>
<dbReference type="Gene3D" id="1.20.120.330">
    <property type="entry name" value="Nucleotidyltransferases domain 2"/>
    <property type="match status" value="1"/>
</dbReference>
<name>A0ABM8IKW8_9FIRM</name>
<evidence type="ECO:0000313" key="2">
    <source>
        <dbReference type="Proteomes" id="UP001432099"/>
    </source>
</evidence>
<keyword evidence="2" id="KW-1185">Reference proteome</keyword>
<reference evidence="1" key="1">
    <citation type="journal article" date="2024" name="Int. J. Syst. Evol. Microbiol.">
        <title>Turicibacter faecis sp. nov., isolated from faeces of heart failure mouse model.</title>
        <authorList>
            <person name="Imamura Y."/>
            <person name="Motooka D."/>
            <person name="Nakajima Y."/>
            <person name="Ito S."/>
            <person name="Kitakaze M."/>
            <person name="Iida T."/>
            <person name="Nakamura S."/>
        </authorList>
    </citation>
    <scope>NUCLEOTIDE SEQUENCE</scope>
    <source>
        <strain evidence="1">TC023</strain>
    </source>
</reference>
<proteinExistence type="predicted"/>
<protein>
    <recommendedName>
        <fullName evidence="3">HEPN domain-containing protein</fullName>
    </recommendedName>
</protein>
<dbReference type="RefSeq" id="WP_338617816.1">
    <property type="nucleotide sequence ID" value="NZ_AP028127.1"/>
</dbReference>
<sequence length="166" mass="19351">MKYIGTRKYINDGIDMASIYEQKAIKDEQAAHLLASQGLYSEAIYLYIQSMEKSIKSHICQKLDITQPYYADRLRQMGHSLDSSIHFLIEILSGNNEIIREQISKQILSGVFQGIQFSSLHNNIRYPLYHPQTKSYSMLEVSGNDCYRIQEINECLKRFLKDLYKI</sequence>
<evidence type="ECO:0008006" key="3">
    <source>
        <dbReference type="Google" id="ProtNLM"/>
    </source>
</evidence>
<dbReference type="SUPFAM" id="SSF81593">
    <property type="entry name" value="Nucleotidyltransferase substrate binding subunit/domain"/>
    <property type="match status" value="1"/>
</dbReference>
<organism evidence="1 2">
    <name type="scientific">Turicibacter faecis</name>
    <dbReference type="NCBI Taxonomy" id="2963365"/>
    <lineage>
        <taxon>Bacteria</taxon>
        <taxon>Bacillati</taxon>
        <taxon>Bacillota</taxon>
        <taxon>Erysipelotrichia</taxon>
        <taxon>Erysipelotrichales</taxon>
        <taxon>Turicibacteraceae</taxon>
        <taxon>Turicibacter</taxon>
    </lineage>
</organism>
<evidence type="ECO:0000313" key="1">
    <source>
        <dbReference type="EMBL" id="BEH90296.1"/>
    </source>
</evidence>
<gene>
    <name evidence="1" type="ORF">T23_03980</name>
</gene>